<dbReference type="NCBIfam" id="TIGR00689">
    <property type="entry name" value="rpiB_lacA_lacB"/>
    <property type="match status" value="1"/>
</dbReference>
<dbReference type="GO" id="GO:0009052">
    <property type="term" value="P:pentose-phosphate shunt, non-oxidative branch"/>
    <property type="evidence" value="ECO:0007669"/>
    <property type="project" value="TreeGrafter"/>
</dbReference>
<evidence type="ECO:0000256" key="2">
    <source>
        <dbReference type="ARBA" id="ARBA00023235"/>
    </source>
</evidence>
<dbReference type="InterPro" id="IPR036569">
    <property type="entry name" value="RpiB_LacA_LacB_sf"/>
</dbReference>
<reference evidence="4" key="1">
    <citation type="journal article" date="2020" name="mSystems">
        <title>Genome- and Community-Level Interaction Insights into Carbon Utilization and Element Cycling Functions of Hydrothermarchaeota in Hydrothermal Sediment.</title>
        <authorList>
            <person name="Zhou Z."/>
            <person name="Liu Y."/>
            <person name="Xu W."/>
            <person name="Pan J."/>
            <person name="Luo Z.H."/>
            <person name="Li M."/>
        </authorList>
    </citation>
    <scope>NUCLEOTIDE SEQUENCE [LARGE SCALE GENOMIC DNA]</scope>
    <source>
        <strain evidence="4">SpSt-961</strain>
    </source>
</reference>
<protein>
    <submittedName>
        <fullName evidence="4">Ribose 5-phosphate isomerase B</fullName>
        <ecNumber evidence="4">5.3.1.6</ecNumber>
    </submittedName>
</protein>
<dbReference type="GO" id="GO:0004751">
    <property type="term" value="F:ribose-5-phosphate isomerase activity"/>
    <property type="evidence" value="ECO:0007669"/>
    <property type="project" value="UniProtKB-EC"/>
</dbReference>
<dbReference type="EC" id="5.3.1.6" evidence="4"/>
<keyword evidence="2 4" id="KW-0413">Isomerase</keyword>
<proteinExistence type="inferred from homology"/>
<feature type="active site" description="Proton donor" evidence="3">
    <location>
        <position position="98"/>
    </location>
</feature>
<evidence type="ECO:0000313" key="4">
    <source>
        <dbReference type="EMBL" id="HGE78976.1"/>
    </source>
</evidence>
<sequence>MKIGIGADHRGFKLKTRLKEYLLSNGNKVIDFGPDSEAPVDYPEIAIRVAKAVANKKIKFGILSCFSGQGMAIAANKVPGIRAAICTDKELAYYARAHNNANILVLPSRSIKRKNQWRPIVETFFNTKFEGGRHQRRLDIIKNYEKKR</sequence>
<dbReference type="SUPFAM" id="SSF89623">
    <property type="entry name" value="Ribose/Galactose isomerase RpiB/AlsB"/>
    <property type="match status" value="1"/>
</dbReference>
<dbReference type="PANTHER" id="PTHR30345:SF0">
    <property type="entry name" value="DNA DAMAGE-REPAIR_TOLERATION PROTEIN DRT102"/>
    <property type="match status" value="1"/>
</dbReference>
<dbReference type="InterPro" id="IPR004785">
    <property type="entry name" value="RpiB"/>
</dbReference>
<dbReference type="AlphaFoldDB" id="A0A7V3RJ09"/>
<evidence type="ECO:0000256" key="1">
    <source>
        <dbReference type="ARBA" id="ARBA00008754"/>
    </source>
</evidence>
<gene>
    <name evidence="4" type="primary">rpiB</name>
    <name evidence="4" type="ORF">ENX68_08325</name>
</gene>
<dbReference type="InterPro" id="IPR003500">
    <property type="entry name" value="RpiB_LacA_LacB"/>
</dbReference>
<accession>A0A7V3RJ09</accession>
<evidence type="ECO:0000256" key="3">
    <source>
        <dbReference type="PIRSR" id="PIRSR005384-1"/>
    </source>
</evidence>
<organism evidence="4">
    <name type="scientific">candidate division WOR-3 bacterium</name>
    <dbReference type="NCBI Taxonomy" id="2052148"/>
    <lineage>
        <taxon>Bacteria</taxon>
        <taxon>Bacteria division WOR-3</taxon>
    </lineage>
</organism>
<name>A0A7V3RJ09_UNCW3</name>
<dbReference type="Gene3D" id="3.40.1400.10">
    <property type="entry name" value="Sugar-phosphate isomerase, RpiB/LacA/LacB"/>
    <property type="match status" value="1"/>
</dbReference>
<dbReference type="NCBIfam" id="NF004051">
    <property type="entry name" value="PRK05571.1"/>
    <property type="match status" value="1"/>
</dbReference>
<dbReference type="PANTHER" id="PTHR30345">
    <property type="entry name" value="RIBOSE-5-PHOSPHATE ISOMERASE B"/>
    <property type="match status" value="1"/>
</dbReference>
<dbReference type="NCBIfam" id="TIGR01120">
    <property type="entry name" value="rpiB"/>
    <property type="match status" value="1"/>
</dbReference>
<comment type="similarity">
    <text evidence="1">Belongs to the LacAB/RpiB family.</text>
</comment>
<dbReference type="EMBL" id="DTOZ01000197">
    <property type="protein sequence ID" value="HGE78976.1"/>
    <property type="molecule type" value="Genomic_DNA"/>
</dbReference>
<dbReference type="PIRSF" id="PIRSF005384">
    <property type="entry name" value="RpiB_LacA_B"/>
    <property type="match status" value="1"/>
</dbReference>
<dbReference type="GO" id="GO:0019316">
    <property type="term" value="P:D-allose catabolic process"/>
    <property type="evidence" value="ECO:0007669"/>
    <property type="project" value="TreeGrafter"/>
</dbReference>
<dbReference type="Pfam" id="PF02502">
    <property type="entry name" value="LacAB_rpiB"/>
    <property type="match status" value="1"/>
</dbReference>
<feature type="active site" description="Proton acceptor" evidence="3">
    <location>
        <position position="65"/>
    </location>
</feature>
<comment type="caution">
    <text evidence="4">The sequence shown here is derived from an EMBL/GenBank/DDBJ whole genome shotgun (WGS) entry which is preliminary data.</text>
</comment>